<feature type="region of interest" description="Disordered" evidence="1">
    <location>
        <begin position="67"/>
        <end position="90"/>
    </location>
</feature>
<comment type="caution">
    <text evidence="2">The sequence shown here is derived from an EMBL/GenBank/DDBJ whole genome shotgun (WGS) entry which is preliminary data.</text>
</comment>
<evidence type="ECO:0000313" key="2">
    <source>
        <dbReference type="EMBL" id="GFD05295.1"/>
    </source>
</evidence>
<feature type="compositionally biased region" description="Basic residues" evidence="1">
    <location>
        <begin position="67"/>
        <end position="79"/>
    </location>
</feature>
<protein>
    <submittedName>
        <fullName evidence="2">Uncharacterized protein</fullName>
    </submittedName>
</protein>
<sequence>QREVGALGLAAHEFADVLSELVAPVPAVLAQQPATAPDENELPIVEPLHGRAVDDVDDGLGRVAHRQQRRLNGARRRAAHPRDVRQHAPAFQLLQRPAVGNAPNAPALHDEVAVGRVLGLGGRAVA</sequence>
<name>A0A699T4C0_TANCI</name>
<reference evidence="2" key="1">
    <citation type="journal article" date="2019" name="Sci. Rep.">
        <title>Draft genome of Tanacetum cinerariifolium, the natural source of mosquito coil.</title>
        <authorList>
            <person name="Yamashiro T."/>
            <person name="Shiraishi A."/>
            <person name="Satake H."/>
            <person name="Nakayama K."/>
        </authorList>
    </citation>
    <scope>NUCLEOTIDE SEQUENCE</scope>
</reference>
<dbReference type="EMBL" id="BKCJ011217405">
    <property type="protein sequence ID" value="GFD05295.1"/>
    <property type="molecule type" value="Genomic_DNA"/>
</dbReference>
<gene>
    <name evidence="2" type="ORF">Tci_877264</name>
</gene>
<feature type="non-terminal residue" evidence="2">
    <location>
        <position position="1"/>
    </location>
</feature>
<evidence type="ECO:0000256" key="1">
    <source>
        <dbReference type="SAM" id="MobiDB-lite"/>
    </source>
</evidence>
<dbReference type="AlphaFoldDB" id="A0A699T4C0"/>
<accession>A0A699T4C0</accession>
<proteinExistence type="predicted"/>
<organism evidence="2">
    <name type="scientific">Tanacetum cinerariifolium</name>
    <name type="common">Dalmatian daisy</name>
    <name type="synonym">Chrysanthemum cinerariifolium</name>
    <dbReference type="NCBI Taxonomy" id="118510"/>
    <lineage>
        <taxon>Eukaryota</taxon>
        <taxon>Viridiplantae</taxon>
        <taxon>Streptophyta</taxon>
        <taxon>Embryophyta</taxon>
        <taxon>Tracheophyta</taxon>
        <taxon>Spermatophyta</taxon>
        <taxon>Magnoliopsida</taxon>
        <taxon>eudicotyledons</taxon>
        <taxon>Gunneridae</taxon>
        <taxon>Pentapetalae</taxon>
        <taxon>asterids</taxon>
        <taxon>campanulids</taxon>
        <taxon>Asterales</taxon>
        <taxon>Asteraceae</taxon>
        <taxon>Asteroideae</taxon>
        <taxon>Anthemideae</taxon>
        <taxon>Anthemidinae</taxon>
        <taxon>Tanacetum</taxon>
    </lineage>
</organism>